<evidence type="ECO:0000259" key="1">
    <source>
        <dbReference type="Pfam" id="PF02900"/>
    </source>
</evidence>
<evidence type="ECO:0000313" key="3">
    <source>
        <dbReference type="Proteomes" id="UP000663505"/>
    </source>
</evidence>
<dbReference type="Proteomes" id="UP000663505">
    <property type="component" value="Chromosome"/>
</dbReference>
<dbReference type="SUPFAM" id="SSF53213">
    <property type="entry name" value="LigB-like"/>
    <property type="match status" value="1"/>
</dbReference>
<dbReference type="Gene3D" id="3.40.830.10">
    <property type="entry name" value="LigB-like"/>
    <property type="match status" value="1"/>
</dbReference>
<keyword evidence="2" id="KW-0560">Oxidoreductase</keyword>
<evidence type="ECO:0000313" key="2">
    <source>
        <dbReference type="EMBL" id="QSO48101.1"/>
    </source>
</evidence>
<organism evidence="2 3">
    <name type="scientific">Alicyclobacillus mengziensis</name>
    <dbReference type="NCBI Taxonomy" id="2931921"/>
    <lineage>
        <taxon>Bacteria</taxon>
        <taxon>Bacillati</taxon>
        <taxon>Bacillota</taxon>
        <taxon>Bacilli</taxon>
        <taxon>Bacillales</taxon>
        <taxon>Alicyclobacillaceae</taxon>
        <taxon>Alicyclobacillus</taxon>
    </lineage>
</organism>
<protein>
    <submittedName>
        <fullName evidence="2">Extradiol ring-cleavage dioxygenase</fullName>
    </submittedName>
</protein>
<reference evidence="2 3" key="1">
    <citation type="submission" date="2021-02" db="EMBL/GenBank/DDBJ databases">
        <title>Alicyclobacillus curvatus sp. nov. and Alicyclobacillus mengziensis sp. nov., two acidophilic bacteria isolated from acid mine drainage.</title>
        <authorList>
            <person name="Huang Y."/>
        </authorList>
    </citation>
    <scope>NUCLEOTIDE SEQUENCE [LARGE SCALE GENOMIC DNA]</scope>
    <source>
        <strain evidence="2 3">S30H14</strain>
    </source>
</reference>
<proteinExistence type="predicted"/>
<dbReference type="RefSeq" id="WP_206657436.1">
    <property type="nucleotide sequence ID" value="NZ_CP071182.1"/>
</dbReference>
<dbReference type="KEGG" id="afx:JZ786_03555"/>
<dbReference type="InterPro" id="IPR004183">
    <property type="entry name" value="Xdiol_dOase_suB"/>
</dbReference>
<dbReference type="GO" id="GO:0008198">
    <property type="term" value="F:ferrous iron binding"/>
    <property type="evidence" value="ECO:0007669"/>
    <property type="project" value="InterPro"/>
</dbReference>
<feature type="domain" description="Extradiol ring-cleavage dioxygenase class III enzyme subunit B" evidence="1">
    <location>
        <begin position="9"/>
        <end position="255"/>
    </location>
</feature>
<dbReference type="Pfam" id="PF02900">
    <property type="entry name" value="LigB"/>
    <property type="match status" value="1"/>
</dbReference>
<keyword evidence="3" id="KW-1185">Reference proteome</keyword>
<keyword evidence="2" id="KW-0223">Dioxygenase</keyword>
<dbReference type="AlphaFoldDB" id="A0A9X7VZW1"/>
<name>A0A9X7VZW1_9BACL</name>
<dbReference type="GO" id="GO:0016702">
    <property type="term" value="F:oxidoreductase activity, acting on single donors with incorporation of molecular oxygen, incorporation of two atoms of oxygen"/>
    <property type="evidence" value="ECO:0007669"/>
    <property type="project" value="UniProtKB-ARBA"/>
</dbReference>
<accession>A0A9X7VZW1</accession>
<dbReference type="EMBL" id="CP071182">
    <property type="protein sequence ID" value="QSO48101.1"/>
    <property type="molecule type" value="Genomic_DNA"/>
</dbReference>
<sequence length="271" mass="29408">MTGFVFGCLTPHGSQMIEELSVSSPRLMEKTRASMEQLGRQMADANPDVIVVLTPHGLRVEGQFSVSDSEHMYGQLEEDGGIVRMDCRVDRELARSIAAAAISRELPICQVNYATSEGPLSCLPMDWGVLVPMHFMPEVPIVVVTPSRSLSFADHVRMGEALTTAAEASGKRVGLIASCDWAHAHDANGPYGFHPDAAKLDAQVVTLLEENRLEAMAEFEAGFIDNAKPDGVWQTLILAGAIPAHKRRVEVLSYEVPTYFGLLCAAVSVTQ</sequence>
<gene>
    <name evidence="2" type="ORF">JZ786_03555</name>
</gene>